<feature type="region of interest" description="Disordered" evidence="1">
    <location>
        <begin position="47"/>
        <end position="101"/>
    </location>
</feature>
<organism evidence="4 5">
    <name type="scientific">Angustibacter luteus</name>
    <dbReference type="NCBI Taxonomy" id="658456"/>
    <lineage>
        <taxon>Bacteria</taxon>
        <taxon>Bacillati</taxon>
        <taxon>Actinomycetota</taxon>
        <taxon>Actinomycetes</taxon>
        <taxon>Kineosporiales</taxon>
        <taxon>Kineosporiaceae</taxon>
    </lineage>
</organism>
<gene>
    <name evidence="4" type="ORF">ACFQDO_05810</name>
</gene>
<comment type="caution">
    <text evidence="4">The sequence shown here is derived from an EMBL/GenBank/DDBJ whole genome shotgun (WGS) entry which is preliminary data.</text>
</comment>
<keyword evidence="5" id="KW-1185">Reference proteome</keyword>
<dbReference type="RefSeq" id="WP_345718120.1">
    <property type="nucleotide sequence ID" value="NZ_BAABFP010000008.1"/>
</dbReference>
<evidence type="ECO:0000313" key="5">
    <source>
        <dbReference type="Proteomes" id="UP001596189"/>
    </source>
</evidence>
<proteinExistence type="predicted"/>
<dbReference type="InterPro" id="IPR027381">
    <property type="entry name" value="LytR/CpsA/Psr_C"/>
</dbReference>
<feature type="transmembrane region" description="Helical" evidence="2">
    <location>
        <begin position="21"/>
        <end position="44"/>
    </location>
</feature>
<dbReference type="EMBL" id="JBHSRD010000003">
    <property type="protein sequence ID" value="MFC6006642.1"/>
    <property type="molecule type" value="Genomic_DNA"/>
</dbReference>
<feature type="domain" description="LytR/CpsA/Psr regulator C-terminal" evidence="3">
    <location>
        <begin position="101"/>
        <end position="186"/>
    </location>
</feature>
<evidence type="ECO:0000259" key="3">
    <source>
        <dbReference type="Pfam" id="PF13399"/>
    </source>
</evidence>
<evidence type="ECO:0000256" key="2">
    <source>
        <dbReference type="SAM" id="Phobius"/>
    </source>
</evidence>
<dbReference type="Pfam" id="PF13399">
    <property type="entry name" value="LytR_C"/>
    <property type="match status" value="1"/>
</dbReference>
<feature type="compositionally biased region" description="Low complexity" evidence="1">
    <location>
        <begin position="51"/>
        <end position="95"/>
    </location>
</feature>
<name>A0ABW1JCL3_9ACTN</name>
<dbReference type="Proteomes" id="UP001596189">
    <property type="component" value="Unassembled WGS sequence"/>
</dbReference>
<reference evidence="5" key="1">
    <citation type="journal article" date="2019" name="Int. J. Syst. Evol. Microbiol.">
        <title>The Global Catalogue of Microorganisms (GCM) 10K type strain sequencing project: providing services to taxonomists for standard genome sequencing and annotation.</title>
        <authorList>
            <consortium name="The Broad Institute Genomics Platform"/>
            <consortium name="The Broad Institute Genome Sequencing Center for Infectious Disease"/>
            <person name="Wu L."/>
            <person name="Ma J."/>
        </authorList>
    </citation>
    <scope>NUCLEOTIDE SEQUENCE [LARGE SCALE GENOMIC DNA]</scope>
    <source>
        <strain evidence="5">KACC 14249</strain>
    </source>
</reference>
<protein>
    <submittedName>
        <fullName evidence="4">LytR C-terminal domain-containing protein</fullName>
    </submittedName>
</protein>
<sequence length="188" mass="18728">MSQTFHERRGAHRPPGLGPAGAVPWLVAAVAVVLIVVWATGWWGGGGTDEASSNTGVTSGATGTTTKGTSTKSSSSTKTASPTSTKSASTTQTPTVDHSQPVAVLNATKRGGLAAGAATKLRNAGWTIRSTGNYTGSVTGTTIFYGKGSLQATAQAVADDLGSPAAVQESADFGSSRVTAVLGADYPS</sequence>
<evidence type="ECO:0000256" key="1">
    <source>
        <dbReference type="SAM" id="MobiDB-lite"/>
    </source>
</evidence>
<evidence type="ECO:0000313" key="4">
    <source>
        <dbReference type="EMBL" id="MFC6006642.1"/>
    </source>
</evidence>
<keyword evidence="2" id="KW-0812">Transmembrane</keyword>
<accession>A0ABW1JCL3</accession>
<keyword evidence="2" id="KW-1133">Transmembrane helix</keyword>
<dbReference type="Gene3D" id="3.30.70.2390">
    <property type="match status" value="1"/>
</dbReference>
<keyword evidence="2" id="KW-0472">Membrane</keyword>